<name>A0A9J7LUF7_BRAFL</name>
<dbReference type="PANTHER" id="PTHR45857:SF4">
    <property type="entry name" value="FORMIN-LIKE PROTEIN"/>
    <property type="match status" value="1"/>
</dbReference>
<organism evidence="3 4">
    <name type="scientific">Branchiostoma floridae</name>
    <name type="common">Florida lancelet</name>
    <name type="synonym">Amphioxus</name>
    <dbReference type="NCBI Taxonomy" id="7739"/>
    <lineage>
        <taxon>Eukaryota</taxon>
        <taxon>Metazoa</taxon>
        <taxon>Chordata</taxon>
        <taxon>Cephalochordata</taxon>
        <taxon>Leptocardii</taxon>
        <taxon>Amphioxiformes</taxon>
        <taxon>Branchiostomatidae</taxon>
        <taxon>Branchiostoma</taxon>
    </lineage>
</organism>
<keyword evidence="3" id="KW-1185">Reference proteome</keyword>
<feature type="region of interest" description="Disordered" evidence="1">
    <location>
        <begin position="174"/>
        <end position="193"/>
    </location>
</feature>
<reference evidence="3" key="1">
    <citation type="journal article" date="2020" name="Nat. Ecol. Evol.">
        <title>Deeply conserved synteny resolves early events in vertebrate evolution.</title>
        <authorList>
            <person name="Simakov O."/>
            <person name="Marletaz F."/>
            <person name="Yue J.X."/>
            <person name="O'Connell B."/>
            <person name="Jenkins J."/>
            <person name="Brandt A."/>
            <person name="Calef R."/>
            <person name="Tung C.H."/>
            <person name="Huang T.K."/>
            <person name="Schmutz J."/>
            <person name="Satoh N."/>
            <person name="Yu J.K."/>
            <person name="Putnam N.H."/>
            <person name="Green R.E."/>
            <person name="Rokhsar D.S."/>
        </authorList>
    </citation>
    <scope>NUCLEOTIDE SEQUENCE [LARGE SCALE GENOMIC DNA]</scope>
    <source>
        <strain evidence="3">S238N-H82</strain>
    </source>
</reference>
<accession>A0A9J7LUF7</accession>
<dbReference type="GeneID" id="118424821"/>
<dbReference type="InterPro" id="IPR043592">
    <property type="entry name" value="FMNL_animal"/>
</dbReference>
<dbReference type="PANTHER" id="PTHR45857">
    <property type="entry name" value="FORMIN-LIKE PROTEIN"/>
    <property type="match status" value="1"/>
</dbReference>
<dbReference type="Gene3D" id="1.25.10.10">
    <property type="entry name" value="Leucine-rich Repeat Variant"/>
    <property type="match status" value="1"/>
</dbReference>
<feature type="domain" description="GBD/FH3" evidence="2">
    <location>
        <begin position="23"/>
        <end position="193"/>
    </location>
</feature>
<dbReference type="KEGG" id="bfo:118424821"/>
<dbReference type="GO" id="GO:0003779">
    <property type="term" value="F:actin binding"/>
    <property type="evidence" value="ECO:0007669"/>
    <property type="project" value="InterPro"/>
</dbReference>
<dbReference type="Pfam" id="PF06371">
    <property type="entry name" value="Drf_GBD"/>
    <property type="match status" value="1"/>
</dbReference>
<dbReference type="InterPro" id="IPR011989">
    <property type="entry name" value="ARM-like"/>
</dbReference>
<dbReference type="InterPro" id="IPR016024">
    <property type="entry name" value="ARM-type_fold"/>
</dbReference>
<evidence type="ECO:0000313" key="3">
    <source>
        <dbReference type="Proteomes" id="UP000001554"/>
    </source>
</evidence>
<feature type="region of interest" description="Disordered" evidence="1">
    <location>
        <begin position="1"/>
        <end position="30"/>
    </location>
</feature>
<sequence>MGNGESTPDPALRHNTTAASMKSPMPDQTELEERFARVLASMDLPPDKAKVLRSYDNDKKWDLICDQERVQAKEPPHTYLQKLQGYMEVNTAKKKSSRKMLESTQVLRDIEISLRTNNIEWVKEFLNQENSGLDVLVDYLTFTQIQIVSKDDTFGSMSANSSLRNMVGSSLYRLSHNYKPPSPHPNTHVYTPQ</sequence>
<dbReference type="OrthoDB" id="1104827at2759"/>
<dbReference type="Proteomes" id="UP000001554">
    <property type="component" value="Chromosome 10"/>
</dbReference>
<dbReference type="InterPro" id="IPR010473">
    <property type="entry name" value="GTPase-bd"/>
</dbReference>
<dbReference type="InterPro" id="IPR014768">
    <property type="entry name" value="GBD/FH3_dom"/>
</dbReference>
<dbReference type="AlphaFoldDB" id="A0A9J7LUF7"/>
<evidence type="ECO:0000256" key="1">
    <source>
        <dbReference type="SAM" id="MobiDB-lite"/>
    </source>
</evidence>
<dbReference type="PROSITE" id="PS51232">
    <property type="entry name" value="GBD_FH3"/>
    <property type="match status" value="1"/>
</dbReference>
<proteinExistence type="predicted"/>
<dbReference type="GO" id="GO:0022604">
    <property type="term" value="P:regulation of cell morphogenesis"/>
    <property type="evidence" value="ECO:0007669"/>
    <property type="project" value="InterPro"/>
</dbReference>
<reference evidence="4" key="2">
    <citation type="submission" date="2025-08" db="UniProtKB">
        <authorList>
            <consortium name="RefSeq"/>
        </authorList>
    </citation>
    <scope>IDENTIFICATION</scope>
    <source>
        <strain evidence="4">S238N-H82</strain>
        <tissue evidence="4">Testes</tissue>
    </source>
</reference>
<dbReference type="GO" id="GO:0031267">
    <property type="term" value="F:small GTPase binding"/>
    <property type="evidence" value="ECO:0007669"/>
    <property type="project" value="InterPro"/>
</dbReference>
<evidence type="ECO:0000259" key="2">
    <source>
        <dbReference type="PROSITE" id="PS51232"/>
    </source>
</evidence>
<dbReference type="GO" id="GO:0030036">
    <property type="term" value="P:actin cytoskeleton organization"/>
    <property type="evidence" value="ECO:0007669"/>
    <property type="project" value="InterPro"/>
</dbReference>
<dbReference type="RefSeq" id="XP_035689512.1">
    <property type="nucleotide sequence ID" value="XM_035833619.1"/>
</dbReference>
<dbReference type="SUPFAM" id="SSF48371">
    <property type="entry name" value="ARM repeat"/>
    <property type="match status" value="1"/>
</dbReference>
<gene>
    <name evidence="4" type="primary">LOC118424821</name>
</gene>
<evidence type="ECO:0000313" key="4">
    <source>
        <dbReference type="RefSeq" id="XP_035689512.1"/>
    </source>
</evidence>
<dbReference type="SMART" id="SM01140">
    <property type="entry name" value="Drf_GBD"/>
    <property type="match status" value="1"/>
</dbReference>
<protein>
    <submittedName>
        <fullName evidence="4">Formin-like protein 3 isoform X1</fullName>
    </submittedName>
</protein>